<proteinExistence type="predicted"/>
<accession>A0AA38IJG3</accession>
<comment type="caution">
    <text evidence="2">The sequence shown here is derived from an EMBL/GenBank/DDBJ whole genome shotgun (WGS) entry which is preliminary data.</text>
</comment>
<dbReference type="EMBL" id="JALNTZ010000003">
    <property type="protein sequence ID" value="KAJ3657900.1"/>
    <property type="molecule type" value="Genomic_DNA"/>
</dbReference>
<feature type="region of interest" description="Disordered" evidence="1">
    <location>
        <begin position="26"/>
        <end position="46"/>
    </location>
</feature>
<protein>
    <submittedName>
        <fullName evidence="2">Uncharacterized protein</fullName>
    </submittedName>
</protein>
<feature type="region of interest" description="Disordered" evidence="1">
    <location>
        <begin position="76"/>
        <end position="101"/>
    </location>
</feature>
<evidence type="ECO:0000313" key="2">
    <source>
        <dbReference type="EMBL" id="KAJ3657900.1"/>
    </source>
</evidence>
<gene>
    <name evidence="2" type="ORF">Zmor_009676</name>
</gene>
<evidence type="ECO:0000256" key="1">
    <source>
        <dbReference type="SAM" id="MobiDB-lite"/>
    </source>
</evidence>
<organism evidence="2 3">
    <name type="scientific">Zophobas morio</name>
    <dbReference type="NCBI Taxonomy" id="2755281"/>
    <lineage>
        <taxon>Eukaryota</taxon>
        <taxon>Metazoa</taxon>
        <taxon>Ecdysozoa</taxon>
        <taxon>Arthropoda</taxon>
        <taxon>Hexapoda</taxon>
        <taxon>Insecta</taxon>
        <taxon>Pterygota</taxon>
        <taxon>Neoptera</taxon>
        <taxon>Endopterygota</taxon>
        <taxon>Coleoptera</taxon>
        <taxon>Polyphaga</taxon>
        <taxon>Cucujiformia</taxon>
        <taxon>Tenebrionidae</taxon>
        <taxon>Zophobas</taxon>
    </lineage>
</organism>
<dbReference type="AlphaFoldDB" id="A0AA38IJG3"/>
<name>A0AA38IJG3_9CUCU</name>
<sequence>MSNAITGALRISRHLLPCIKRKNRARGQEMSHLRRKTKHIRPDPDFQIPGRYPAIWQQAPRWRCIFRIVEKKQPLQSRTADRPRKFDRHKGFVPRENILRS</sequence>
<dbReference type="Proteomes" id="UP001168821">
    <property type="component" value="Unassembled WGS sequence"/>
</dbReference>
<keyword evidence="3" id="KW-1185">Reference proteome</keyword>
<reference evidence="2" key="1">
    <citation type="journal article" date="2023" name="G3 (Bethesda)">
        <title>Whole genome assemblies of Zophobas morio and Tenebrio molitor.</title>
        <authorList>
            <person name="Kaur S."/>
            <person name="Stinson S.A."/>
            <person name="diCenzo G.C."/>
        </authorList>
    </citation>
    <scope>NUCLEOTIDE SEQUENCE</scope>
    <source>
        <strain evidence="2">QUZm001</strain>
    </source>
</reference>
<evidence type="ECO:0000313" key="3">
    <source>
        <dbReference type="Proteomes" id="UP001168821"/>
    </source>
</evidence>